<evidence type="ECO:0000313" key="2">
    <source>
        <dbReference type="Proteomes" id="UP000318053"/>
    </source>
</evidence>
<organism evidence="1 2">
    <name type="scientific">Allorhodopirellula solitaria</name>
    <dbReference type="NCBI Taxonomy" id="2527987"/>
    <lineage>
        <taxon>Bacteria</taxon>
        <taxon>Pseudomonadati</taxon>
        <taxon>Planctomycetota</taxon>
        <taxon>Planctomycetia</taxon>
        <taxon>Pirellulales</taxon>
        <taxon>Pirellulaceae</taxon>
        <taxon>Allorhodopirellula</taxon>
    </lineage>
</organism>
<keyword evidence="2" id="KW-1185">Reference proteome</keyword>
<gene>
    <name evidence="1" type="ORF">CA85_43020</name>
</gene>
<dbReference type="AlphaFoldDB" id="A0A5C5X115"/>
<evidence type="ECO:0008006" key="3">
    <source>
        <dbReference type="Google" id="ProtNLM"/>
    </source>
</evidence>
<sequence>MTLPEPTTIYRSRSYPAADSLVAFLLERGVKARLIAPANEYSQVHAGEGPVFGTVYDVCAVDCTQDDIRDLLNAWHERQSVVSASTDLFCYHCGELLDTPHAECPRCGKLLEFSIDGLTPNNG</sequence>
<dbReference type="Proteomes" id="UP000318053">
    <property type="component" value="Unassembled WGS sequence"/>
</dbReference>
<accession>A0A5C5X115</accession>
<dbReference type="RefSeq" id="WP_146393152.1">
    <property type="nucleotide sequence ID" value="NZ_SJPK01000014.1"/>
</dbReference>
<evidence type="ECO:0000313" key="1">
    <source>
        <dbReference type="EMBL" id="TWT56299.1"/>
    </source>
</evidence>
<protein>
    <recommendedName>
        <fullName evidence="3">DUF2007 domain-containing protein</fullName>
    </recommendedName>
</protein>
<dbReference type="OrthoDB" id="274247at2"/>
<dbReference type="EMBL" id="SJPK01000014">
    <property type="protein sequence ID" value="TWT56299.1"/>
    <property type="molecule type" value="Genomic_DNA"/>
</dbReference>
<comment type="caution">
    <text evidence="1">The sequence shown here is derived from an EMBL/GenBank/DDBJ whole genome shotgun (WGS) entry which is preliminary data.</text>
</comment>
<proteinExistence type="predicted"/>
<reference evidence="1 2" key="1">
    <citation type="submission" date="2019-02" db="EMBL/GenBank/DDBJ databases">
        <title>Deep-cultivation of Planctomycetes and their phenomic and genomic characterization uncovers novel biology.</title>
        <authorList>
            <person name="Wiegand S."/>
            <person name="Jogler M."/>
            <person name="Boedeker C."/>
            <person name="Pinto D."/>
            <person name="Vollmers J."/>
            <person name="Rivas-Marin E."/>
            <person name="Kohn T."/>
            <person name="Peeters S.H."/>
            <person name="Heuer A."/>
            <person name="Rast P."/>
            <person name="Oberbeckmann S."/>
            <person name="Bunk B."/>
            <person name="Jeske O."/>
            <person name="Meyerdierks A."/>
            <person name="Storesund J.E."/>
            <person name="Kallscheuer N."/>
            <person name="Luecker S."/>
            <person name="Lage O.M."/>
            <person name="Pohl T."/>
            <person name="Merkel B.J."/>
            <person name="Hornburger P."/>
            <person name="Mueller R.-W."/>
            <person name="Bruemmer F."/>
            <person name="Labrenz M."/>
            <person name="Spormann A.M."/>
            <person name="Op Den Camp H."/>
            <person name="Overmann J."/>
            <person name="Amann R."/>
            <person name="Jetten M.S.M."/>
            <person name="Mascher T."/>
            <person name="Medema M.H."/>
            <person name="Devos D.P."/>
            <person name="Kaster A.-K."/>
            <person name="Ovreas L."/>
            <person name="Rohde M."/>
            <person name="Galperin M.Y."/>
            <person name="Jogler C."/>
        </authorList>
    </citation>
    <scope>NUCLEOTIDE SEQUENCE [LARGE SCALE GENOMIC DNA]</scope>
    <source>
        <strain evidence="1 2">CA85</strain>
    </source>
</reference>
<name>A0A5C5X115_9BACT</name>